<dbReference type="InterPro" id="IPR009695">
    <property type="entry name" value="Diacylglyc_glucosyltr_N"/>
</dbReference>
<dbReference type="InterPro" id="IPR007235">
    <property type="entry name" value="Glyco_trans_28_C"/>
</dbReference>
<gene>
    <name evidence="7" type="ORF">JOC86_000804</name>
</gene>
<comment type="subcellular location">
    <subcellularLocation>
        <location evidence="1">Membrane</location>
    </subcellularLocation>
</comment>
<dbReference type="EMBL" id="JAFBDZ010000001">
    <property type="protein sequence ID" value="MBM7584267.1"/>
    <property type="molecule type" value="Genomic_DNA"/>
</dbReference>
<feature type="domain" description="Diacylglycerol glucosyltransferase N-terminal" evidence="6">
    <location>
        <begin position="18"/>
        <end position="180"/>
    </location>
</feature>
<dbReference type="Proteomes" id="UP001646157">
    <property type="component" value="Unassembled WGS sequence"/>
</dbReference>
<evidence type="ECO:0000313" key="8">
    <source>
        <dbReference type="Proteomes" id="UP001646157"/>
    </source>
</evidence>
<dbReference type="InterPro" id="IPR050519">
    <property type="entry name" value="Glycosyltransf_28_UgtP"/>
</dbReference>
<evidence type="ECO:0000256" key="1">
    <source>
        <dbReference type="ARBA" id="ARBA00004370"/>
    </source>
</evidence>
<comment type="caution">
    <text evidence="7">The sequence shown here is derived from an EMBL/GenBank/DDBJ whole genome shotgun (WGS) entry which is preliminary data.</text>
</comment>
<protein>
    <submittedName>
        <fullName evidence="7">Processive 1,2-diacylglycerol beta-glucosyltransferase</fullName>
        <ecNumber evidence="7">2.4.1.315</ecNumber>
    </submittedName>
</protein>
<reference evidence="7 8" key="1">
    <citation type="submission" date="2021-01" db="EMBL/GenBank/DDBJ databases">
        <title>Genomic Encyclopedia of Type Strains, Phase IV (KMG-IV): sequencing the most valuable type-strain genomes for metagenomic binning, comparative biology and taxonomic classification.</title>
        <authorList>
            <person name="Goeker M."/>
        </authorList>
    </citation>
    <scope>NUCLEOTIDE SEQUENCE [LARGE SCALE GENOMIC DNA]</scope>
    <source>
        <strain evidence="7 8">DSM 24834</strain>
    </source>
</reference>
<dbReference type="Pfam" id="PF04101">
    <property type="entry name" value="Glyco_tran_28_C"/>
    <property type="match status" value="1"/>
</dbReference>
<evidence type="ECO:0000313" key="7">
    <source>
        <dbReference type="EMBL" id="MBM7584267.1"/>
    </source>
</evidence>
<organism evidence="7 8">
    <name type="scientific">Rossellomorea pakistanensis</name>
    <dbReference type="NCBI Taxonomy" id="992288"/>
    <lineage>
        <taxon>Bacteria</taxon>
        <taxon>Bacillati</taxon>
        <taxon>Bacillota</taxon>
        <taxon>Bacilli</taxon>
        <taxon>Bacillales</taxon>
        <taxon>Bacillaceae</taxon>
        <taxon>Rossellomorea</taxon>
    </lineage>
</organism>
<accession>A0ABS2N8S4</accession>
<proteinExistence type="inferred from homology"/>
<evidence type="ECO:0000256" key="2">
    <source>
        <dbReference type="ARBA" id="ARBA00006962"/>
    </source>
</evidence>
<name>A0ABS2N8S4_9BACI</name>
<evidence type="ECO:0000256" key="4">
    <source>
        <dbReference type="ARBA" id="ARBA00022679"/>
    </source>
</evidence>
<dbReference type="EC" id="2.4.1.315" evidence="7"/>
<dbReference type="GO" id="GO:0016757">
    <property type="term" value="F:glycosyltransferase activity"/>
    <property type="evidence" value="ECO:0007669"/>
    <property type="project" value="UniProtKB-KW"/>
</dbReference>
<evidence type="ECO:0000259" key="6">
    <source>
        <dbReference type="Pfam" id="PF06925"/>
    </source>
</evidence>
<dbReference type="PANTHER" id="PTHR43025:SF3">
    <property type="entry name" value="MONOGALACTOSYLDIACYLGLYCEROL SYNTHASE 1, CHLOROPLASTIC"/>
    <property type="match status" value="1"/>
</dbReference>
<keyword evidence="3 7" id="KW-0328">Glycosyltransferase</keyword>
<evidence type="ECO:0000256" key="3">
    <source>
        <dbReference type="ARBA" id="ARBA00022676"/>
    </source>
</evidence>
<dbReference type="PANTHER" id="PTHR43025">
    <property type="entry name" value="MONOGALACTOSYLDIACYLGLYCEROL SYNTHASE"/>
    <property type="match status" value="1"/>
</dbReference>
<dbReference type="Gene3D" id="3.40.50.2000">
    <property type="entry name" value="Glycogen Phosphorylase B"/>
    <property type="match status" value="1"/>
</dbReference>
<feature type="domain" description="Glycosyl transferase family 28 C-terminal" evidence="5">
    <location>
        <begin position="206"/>
        <end position="341"/>
    </location>
</feature>
<comment type="similarity">
    <text evidence="2">Belongs to the glycosyltransferase 28 family.</text>
</comment>
<dbReference type="Pfam" id="PF06925">
    <property type="entry name" value="MGDG_synth"/>
    <property type="match status" value="1"/>
</dbReference>
<evidence type="ECO:0000259" key="5">
    <source>
        <dbReference type="Pfam" id="PF04101"/>
    </source>
</evidence>
<keyword evidence="8" id="KW-1185">Reference proteome</keyword>
<dbReference type="RefSeq" id="WP_205168442.1">
    <property type="nucleotide sequence ID" value="NZ_JAFBDZ010000001.1"/>
</dbReference>
<keyword evidence="4 7" id="KW-0808">Transferase</keyword>
<sequence length="384" mass="44125">MYQNESILILTAQYGEGHIQTAQTVASTFLEKGFTNVHIIDLYGEAYPAIHLFTQGLLKKSFTKFGAPLYKMFYYGTDKLSSKGLAYFYQHLGKKRLLQLLQTYQPSFILTTFPLNASAYLRNKTKLHIPTFTIITDYCAHPLWTHPMIERYYVASHNVKETLIRYGIKEKRILITGIPIRSTFTHSTQRISNHYKKFNLDENKKTITIFGGGFGIIPKVQKLIKELESYAEIQLVIICGKNITLKERLDQINHNGNVHVYGYIDNIHELFSITDCLVSKAGAISLTEAVSMKIPIVLFRPNPGQEMENARYFQHNHAAMIANKVEDIIEGIYKSVFDEDYRRKIKKSHSCIYKESAASKIQEDITSYLSIKNRQTHFAKVNSE</sequence>
<dbReference type="SUPFAM" id="SSF53756">
    <property type="entry name" value="UDP-Glycosyltransferase/glycogen phosphorylase"/>
    <property type="match status" value="1"/>
</dbReference>